<organism evidence="3">
    <name type="scientific">Faunusvirus sp</name>
    <dbReference type="NCBI Taxonomy" id="2487766"/>
    <lineage>
        <taxon>Viruses</taxon>
        <taxon>Varidnaviria</taxon>
        <taxon>Bamfordvirae</taxon>
        <taxon>Nucleocytoviricota</taxon>
        <taxon>Megaviricetes</taxon>
        <taxon>Imitervirales</taxon>
        <taxon>Mimiviridae</taxon>
    </lineage>
</organism>
<sequence>MTAYERANEFRKIIYDRGNTRTYGEQMTCCTEYIEKYNDFYDTLSEGGYNALMLACSNGFECIVHKLIEHGANVNITTAAGDTPLIIALRTRQNIDLIQLLIERGADVTTKTENGTVLQIAYNNNTSDTVMIMLIETGADFTDIMDILRYDRYDYDLREYIRDKYRKQIMSTVDDVSADNQLSTSFRTTYVPEILGMMTDYIV</sequence>
<dbReference type="Gene3D" id="1.25.40.20">
    <property type="entry name" value="Ankyrin repeat-containing domain"/>
    <property type="match status" value="1"/>
</dbReference>
<dbReference type="PANTHER" id="PTHR24198">
    <property type="entry name" value="ANKYRIN REPEAT AND PROTEIN KINASE DOMAIN-CONTAINING PROTEIN"/>
    <property type="match status" value="1"/>
</dbReference>
<gene>
    <name evidence="3" type="ORF">Faunusvirus11_19</name>
</gene>
<name>A0A3G4ZX09_9VIRU</name>
<keyword evidence="2" id="KW-0040">ANK repeat</keyword>
<protein>
    <submittedName>
        <fullName evidence="3">Uncharacterized protein</fullName>
    </submittedName>
</protein>
<dbReference type="PANTHER" id="PTHR24198:SF165">
    <property type="entry name" value="ANKYRIN REPEAT-CONTAINING PROTEIN-RELATED"/>
    <property type="match status" value="1"/>
</dbReference>
<dbReference type="InterPro" id="IPR036770">
    <property type="entry name" value="Ankyrin_rpt-contain_sf"/>
</dbReference>
<dbReference type="EMBL" id="MK072142">
    <property type="protein sequence ID" value="AYV79380.1"/>
    <property type="molecule type" value="Genomic_DNA"/>
</dbReference>
<accession>A0A3G4ZX09</accession>
<dbReference type="Pfam" id="PF12796">
    <property type="entry name" value="Ank_2"/>
    <property type="match status" value="1"/>
</dbReference>
<evidence type="ECO:0000256" key="1">
    <source>
        <dbReference type="ARBA" id="ARBA00022737"/>
    </source>
</evidence>
<evidence type="ECO:0000313" key="3">
    <source>
        <dbReference type="EMBL" id="AYV79380.1"/>
    </source>
</evidence>
<keyword evidence="1" id="KW-0677">Repeat</keyword>
<dbReference type="PROSITE" id="PS50088">
    <property type="entry name" value="ANK_REPEAT"/>
    <property type="match status" value="2"/>
</dbReference>
<reference evidence="3" key="1">
    <citation type="submission" date="2018-10" db="EMBL/GenBank/DDBJ databases">
        <title>Hidden diversity of soil giant viruses.</title>
        <authorList>
            <person name="Schulz F."/>
            <person name="Alteio L."/>
            <person name="Goudeau D."/>
            <person name="Ryan E.M."/>
            <person name="Malmstrom R.R."/>
            <person name="Blanchard J."/>
            <person name="Woyke T."/>
        </authorList>
    </citation>
    <scope>NUCLEOTIDE SEQUENCE</scope>
    <source>
        <strain evidence="3">FNV1</strain>
    </source>
</reference>
<dbReference type="InterPro" id="IPR002110">
    <property type="entry name" value="Ankyrin_rpt"/>
</dbReference>
<dbReference type="SUPFAM" id="SSF48403">
    <property type="entry name" value="Ankyrin repeat"/>
    <property type="match status" value="1"/>
</dbReference>
<dbReference type="PROSITE" id="PS50297">
    <property type="entry name" value="ANK_REP_REGION"/>
    <property type="match status" value="2"/>
</dbReference>
<evidence type="ECO:0000256" key="2">
    <source>
        <dbReference type="ARBA" id="ARBA00023043"/>
    </source>
</evidence>
<dbReference type="SMART" id="SM00248">
    <property type="entry name" value="ANK"/>
    <property type="match status" value="3"/>
</dbReference>
<proteinExistence type="predicted"/>